<dbReference type="GO" id="GO:0016887">
    <property type="term" value="F:ATP hydrolysis activity"/>
    <property type="evidence" value="ECO:0007669"/>
    <property type="project" value="InterPro"/>
</dbReference>
<dbReference type="InterPro" id="IPR003593">
    <property type="entry name" value="AAA+_ATPase"/>
</dbReference>
<dbReference type="VEuPathDB" id="VectorBase:SCAU006334"/>
<evidence type="ECO:0000256" key="1">
    <source>
        <dbReference type="ARBA" id="ARBA00004141"/>
    </source>
</evidence>
<keyword evidence="11" id="KW-1185">Reference proteome</keyword>
<dbReference type="GO" id="GO:0005524">
    <property type="term" value="F:ATP binding"/>
    <property type="evidence" value="ECO:0007669"/>
    <property type="project" value="UniProtKB-KW"/>
</dbReference>
<keyword evidence="6" id="KW-0067">ATP-binding</keyword>
<sequence length="343" mass="39242">MGINIKFANVNYRVQDGKQTKILLNDISGEFRAGELSAVIGPSGCGKTTLLNLLAGYGIQTNSGCVYINDKPQNAKEFGQKSRYVLQHDDISPHFTVWETMMFASNFKLSHRCSRAQKEKVIYENLEKFHMSGKINSIMTKLSGGERKRISIAMEVMDNPPILFLDEPITGLDEFSATQCLRILKQLANCGHTIVCSLHCPSARLLQMVNKVYAMANGECIYQGRVDNIVPFLNDLNLNCPLTHNPTDFIIEVATKSYGEYQRIMVDKISNGHIYEWLPKKSLDLGIIDVRKVEILHLNDNMQLSPSSLELSEEMLPWFKEYNILFIRFMQQMWRDMFPEKWK</sequence>
<organism evidence="10 11">
    <name type="scientific">Stomoxys calcitrans</name>
    <name type="common">Stable fly</name>
    <name type="synonym">Conops calcitrans</name>
    <dbReference type="NCBI Taxonomy" id="35570"/>
    <lineage>
        <taxon>Eukaryota</taxon>
        <taxon>Metazoa</taxon>
        <taxon>Ecdysozoa</taxon>
        <taxon>Arthropoda</taxon>
        <taxon>Hexapoda</taxon>
        <taxon>Insecta</taxon>
        <taxon>Pterygota</taxon>
        <taxon>Neoptera</taxon>
        <taxon>Endopterygota</taxon>
        <taxon>Diptera</taxon>
        <taxon>Brachycera</taxon>
        <taxon>Muscomorpha</taxon>
        <taxon>Muscoidea</taxon>
        <taxon>Muscidae</taxon>
        <taxon>Stomoxys</taxon>
    </lineage>
</organism>
<evidence type="ECO:0000256" key="8">
    <source>
        <dbReference type="ARBA" id="ARBA00023136"/>
    </source>
</evidence>
<evidence type="ECO:0000256" key="4">
    <source>
        <dbReference type="ARBA" id="ARBA00022692"/>
    </source>
</evidence>
<dbReference type="Proteomes" id="UP000095300">
    <property type="component" value="Unassembled WGS sequence"/>
</dbReference>
<gene>
    <name evidence="10" type="primary">106091876</name>
</gene>
<dbReference type="Pfam" id="PF00005">
    <property type="entry name" value="ABC_tran"/>
    <property type="match status" value="1"/>
</dbReference>
<evidence type="ECO:0000256" key="6">
    <source>
        <dbReference type="ARBA" id="ARBA00022840"/>
    </source>
</evidence>
<comment type="similarity">
    <text evidence="2">Belongs to the ABC transporter superfamily. ABCG family. Eye pigment precursor importer (TC 3.A.1.204) subfamily.</text>
</comment>
<dbReference type="InterPro" id="IPR003439">
    <property type="entry name" value="ABC_transporter-like_ATP-bd"/>
</dbReference>
<dbReference type="PANTHER" id="PTHR48041">
    <property type="entry name" value="ABC TRANSPORTER G FAMILY MEMBER 28"/>
    <property type="match status" value="1"/>
</dbReference>
<name>A0A1I8PAT0_STOCA</name>
<evidence type="ECO:0000256" key="7">
    <source>
        <dbReference type="ARBA" id="ARBA00022989"/>
    </source>
</evidence>
<dbReference type="PROSITE" id="PS00211">
    <property type="entry name" value="ABC_TRANSPORTER_1"/>
    <property type="match status" value="1"/>
</dbReference>
<protein>
    <recommendedName>
        <fullName evidence="9">ABC transporter domain-containing protein</fullName>
    </recommendedName>
</protein>
<dbReference type="SMART" id="SM00382">
    <property type="entry name" value="AAA"/>
    <property type="match status" value="1"/>
</dbReference>
<accession>A0A1I8PAT0</accession>
<keyword evidence="5" id="KW-0547">Nucleotide-binding</keyword>
<evidence type="ECO:0000259" key="9">
    <source>
        <dbReference type="PROSITE" id="PS50893"/>
    </source>
</evidence>
<dbReference type="EnsemblMetazoa" id="SCAU006334-RA">
    <property type="protein sequence ID" value="SCAU006334-PA"/>
    <property type="gene ID" value="SCAU006334"/>
</dbReference>
<comment type="subcellular location">
    <subcellularLocation>
        <location evidence="1">Membrane</location>
        <topology evidence="1">Multi-pass membrane protein</topology>
    </subcellularLocation>
</comment>
<dbReference type="FunFam" id="3.40.50.300:FF:001077">
    <property type="entry name" value="Uncharacterized protein, isoform A"/>
    <property type="match status" value="1"/>
</dbReference>
<evidence type="ECO:0000256" key="5">
    <source>
        <dbReference type="ARBA" id="ARBA00022741"/>
    </source>
</evidence>
<evidence type="ECO:0000313" key="10">
    <source>
        <dbReference type="EnsemblMetazoa" id="SCAU006334-PA"/>
    </source>
</evidence>
<dbReference type="GO" id="GO:0042626">
    <property type="term" value="F:ATPase-coupled transmembrane transporter activity"/>
    <property type="evidence" value="ECO:0007669"/>
    <property type="project" value="TreeGrafter"/>
</dbReference>
<reference evidence="10" key="1">
    <citation type="submission" date="2020-05" db="UniProtKB">
        <authorList>
            <consortium name="EnsemblMetazoa"/>
        </authorList>
    </citation>
    <scope>IDENTIFICATION</scope>
    <source>
        <strain evidence="10">USDA</strain>
    </source>
</reference>
<dbReference type="AlphaFoldDB" id="A0A1I8PAT0"/>
<feature type="domain" description="ABC transporter" evidence="9">
    <location>
        <begin position="5"/>
        <end position="242"/>
    </location>
</feature>
<evidence type="ECO:0000313" key="11">
    <source>
        <dbReference type="Proteomes" id="UP000095300"/>
    </source>
</evidence>
<dbReference type="PANTHER" id="PTHR48041:SF15">
    <property type="entry name" value="FI05267P"/>
    <property type="match status" value="1"/>
</dbReference>
<proteinExistence type="inferred from homology"/>
<keyword evidence="8" id="KW-0472">Membrane</keyword>
<dbReference type="KEGG" id="scac:106091876"/>
<dbReference type="OrthoDB" id="66620at2759"/>
<dbReference type="InterPro" id="IPR027417">
    <property type="entry name" value="P-loop_NTPase"/>
</dbReference>
<keyword evidence="7" id="KW-1133">Transmembrane helix</keyword>
<evidence type="ECO:0000256" key="3">
    <source>
        <dbReference type="ARBA" id="ARBA00022448"/>
    </source>
</evidence>
<keyword evidence="4" id="KW-0812">Transmembrane</keyword>
<dbReference type="STRING" id="35570.A0A1I8PAT0"/>
<keyword evidence="3" id="KW-0813">Transport</keyword>
<evidence type="ECO:0000256" key="2">
    <source>
        <dbReference type="ARBA" id="ARBA00005814"/>
    </source>
</evidence>
<dbReference type="Gene3D" id="3.40.50.300">
    <property type="entry name" value="P-loop containing nucleotide triphosphate hydrolases"/>
    <property type="match status" value="1"/>
</dbReference>
<dbReference type="PROSITE" id="PS50893">
    <property type="entry name" value="ABC_TRANSPORTER_2"/>
    <property type="match status" value="1"/>
</dbReference>
<dbReference type="SUPFAM" id="SSF52540">
    <property type="entry name" value="P-loop containing nucleoside triphosphate hydrolases"/>
    <property type="match status" value="1"/>
</dbReference>
<dbReference type="InterPro" id="IPR050352">
    <property type="entry name" value="ABCG_transporters"/>
</dbReference>
<dbReference type="InterPro" id="IPR017871">
    <property type="entry name" value="ABC_transporter-like_CS"/>
</dbReference>
<dbReference type="GO" id="GO:0005886">
    <property type="term" value="C:plasma membrane"/>
    <property type="evidence" value="ECO:0007669"/>
    <property type="project" value="TreeGrafter"/>
</dbReference>